<evidence type="ECO:0000259" key="3">
    <source>
        <dbReference type="Pfam" id="PF00685"/>
    </source>
</evidence>
<dbReference type="AlphaFoldDB" id="A0A8J2JX97"/>
<evidence type="ECO:0000313" key="4">
    <source>
        <dbReference type="EMBL" id="CAG7726292.1"/>
    </source>
</evidence>
<dbReference type="GO" id="GO:0008146">
    <property type="term" value="F:sulfotransferase activity"/>
    <property type="evidence" value="ECO:0007669"/>
    <property type="project" value="InterPro"/>
</dbReference>
<keyword evidence="2" id="KW-0472">Membrane</keyword>
<dbReference type="Proteomes" id="UP000708208">
    <property type="component" value="Unassembled WGS sequence"/>
</dbReference>
<dbReference type="InterPro" id="IPR000863">
    <property type="entry name" value="Sulfotransferase_dom"/>
</dbReference>
<sequence length="394" mass="44932">MFPFPNRIIGSKQLFIPIAYVGITCSICYYFLIAFVDSQRFLLQTEVSLESTNGSKTGGIQRSGTPSGHSEAHPRIESPKFESQEERLGLLSPKKFIPPSSTRDTQDESSWIDNLSPAFYPWPEDGKCKTYLVQFAKKKTFKPRALVSYPGSGNSWTRYLLEGSSGIFTGSIFGDEKLYALGLLGESRSPNDGSTIVQKTHHDTISSISKNRRAQLAQTKLTELMFGYRGILLIRNPFDALRSYWNFIHTRDHKAHASQTQFSLSKWVEFVEDGAKKWSHLVQIWLEKSADFIIVQYEELQSNPKREIIRMLEYLSLPVDDKRMDCVLSHREGPFHRQPPNDPTQQLSYTSNNSHLNLVVQENIEHVNRLFALNNIDLRLNYTLASNELSSNKG</sequence>
<protein>
    <recommendedName>
        <fullName evidence="3">Sulfotransferase domain-containing protein</fullName>
    </recommendedName>
</protein>
<accession>A0A8J2JX97</accession>
<keyword evidence="5" id="KW-1185">Reference proteome</keyword>
<comment type="caution">
    <text evidence="4">The sequence shown here is derived from an EMBL/GenBank/DDBJ whole genome shotgun (WGS) entry which is preliminary data.</text>
</comment>
<feature type="transmembrane region" description="Helical" evidence="2">
    <location>
        <begin position="14"/>
        <end position="36"/>
    </location>
</feature>
<evidence type="ECO:0000256" key="2">
    <source>
        <dbReference type="SAM" id="Phobius"/>
    </source>
</evidence>
<keyword evidence="2" id="KW-1133">Transmembrane helix</keyword>
<feature type="compositionally biased region" description="Basic and acidic residues" evidence="1">
    <location>
        <begin position="70"/>
        <end position="86"/>
    </location>
</feature>
<reference evidence="4" key="1">
    <citation type="submission" date="2021-06" db="EMBL/GenBank/DDBJ databases">
        <authorList>
            <person name="Hodson N. C."/>
            <person name="Mongue J. A."/>
            <person name="Jaron S. K."/>
        </authorList>
    </citation>
    <scope>NUCLEOTIDE SEQUENCE</scope>
</reference>
<dbReference type="InterPro" id="IPR051589">
    <property type="entry name" value="Sialate-O-sulfotransferase"/>
</dbReference>
<organism evidence="4 5">
    <name type="scientific">Allacma fusca</name>
    <dbReference type="NCBI Taxonomy" id="39272"/>
    <lineage>
        <taxon>Eukaryota</taxon>
        <taxon>Metazoa</taxon>
        <taxon>Ecdysozoa</taxon>
        <taxon>Arthropoda</taxon>
        <taxon>Hexapoda</taxon>
        <taxon>Collembola</taxon>
        <taxon>Symphypleona</taxon>
        <taxon>Sminthuridae</taxon>
        <taxon>Allacma</taxon>
    </lineage>
</organism>
<keyword evidence="2" id="KW-0812">Transmembrane</keyword>
<evidence type="ECO:0000256" key="1">
    <source>
        <dbReference type="SAM" id="MobiDB-lite"/>
    </source>
</evidence>
<gene>
    <name evidence="4" type="ORF">AFUS01_LOCUS15211</name>
</gene>
<proteinExistence type="predicted"/>
<dbReference type="EMBL" id="CAJVCH010133534">
    <property type="protein sequence ID" value="CAG7726292.1"/>
    <property type="molecule type" value="Genomic_DNA"/>
</dbReference>
<dbReference type="PANTHER" id="PTHR45964:SF5">
    <property type="entry name" value="WSCD FAMILY MEMBER CG9164"/>
    <property type="match status" value="1"/>
</dbReference>
<feature type="compositionally biased region" description="Polar residues" evidence="1">
    <location>
        <begin position="52"/>
        <end position="68"/>
    </location>
</feature>
<dbReference type="OrthoDB" id="5985073at2759"/>
<feature type="region of interest" description="Disordered" evidence="1">
    <location>
        <begin position="52"/>
        <end position="86"/>
    </location>
</feature>
<dbReference type="Pfam" id="PF00685">
    <property type="entry name" value="Sulfotransfer_1"/>
    <property type="match status" value="1"/>
</dbReference>
<name>A0A8J2JX97_9HEXA</name>
<evidence type="ECO:0000313" key="5">
    <source>
        <dbReference type="Proteomes" id="UP000708208"/>
    </source>
</evidence>
<dbReference type="PANTHER" id="PTHR45964">
    <property type="entry name" value="WSCD FAMILY MEMBER CG9164"/>
    <property type="match status" value="1"/>
</dbReference>
<feature type="domain" description="Sulfotransferase" evidence="3">
    <location>
        <begin position="229"/>
        <end position="331"/>
    </location>
</feature>